<comment type="caution">
    <text evidence="2">The sequence shown here is derived from an EMBL/GenBank/DDBJ whole genome shotgun (WGS) entry which is preliminary data.</text>
</comment>
<feature type="region of interest" description="Disordered" evidence="1">
    <location>
        <begin position="52"/>
        <end position="141"/>
    </location>
</feature>
<organism evidence="2 3">
    <name type="scientific">Ustilago hordei</name>
    <name type="common">Barley covered smut fungus</name>
    <dbReference type="NCBI Taxonomy" id="120017"/>
    <lineage>
        <taxon>Eukaryota</taxon>
        <taxon>Fungi</taxon>
        <taxon>Dikarya</taxon>
        <taxon>Basidiomycota</taxon>
        <taxon>Ustilaginomycotina</taxon>
        <taxon>Ustilaginomycetes</taxon>
        <taxon>Ustilaginales</taxon>
        <taxon>Ustilaginaceae</taxon>
        <taxon>Ustilago</taxon>
    </lineage>
</organism>
<accession>I2FMJ7</accession>
<dbReference type="STRING" id="1128400.I2FMJ7"/>
<dbReference type="Proteomes" id="UP000006174">
    <property type="component" value="Unassembled WGS sequence"/>
</dbReference>
<reference evidence="2 3" key="1">
    <citation type="journal article" date="2012" name="Plant Cell">
        <title>Genome comparison of barley and maize smut fungi reveals targeted loss of RNA silencing components and species-specific presence of transposable elements.</title>
        <authorList>
            <person name="Laurie J.D."/>
            <person name="Ali S."/>
            <person name="Linning R."/>
            <person name="Mannhaupt G."/>
            <person name="Wong P."/>
            <person name="Gueldener U."/>
            <person name="Muensterkoetter M."/>
            <person name="Moore R."/>
            <person name="Kahmann R."/>
            <person name="Bakkeren G."/>
            <person name="Schirawski J."/>
        </authorList>
    </citation>
    <scope>NUCLEOTIDE SEQUENCE [LARGE SCALE GENOMIC DNA]</scope>
    <source>
        <strain evidence="3">Uh4875-4</strain>
    </source>
</reference>
<gene>
    <name evidence="2" type="ORF">UHOR_12838</name>
</gene>
<keyword evidence="3" id="KW-1185">Reference proteome</keyword>
<sequence length="141" mass="16381">MRARANSCRYQKRHKEELRARKQAKYQEQKKDPAFLERRRQMECEWHQKKVEAAGKTYRPIARTKAKALSEPPPLAPSTLPSPDRSGSDTHSSDEREPPPSQQTAAPSSDLSNIPNSKNDEDDDSDHDTTPFWRTWRRCKH</sequence>
<evidence type="ECO:0000313" key="3">
    <source>
        <dbReference type="Proteomes" id="UP000006174"/>
    </source>
</evidence>
<dbReference type="EMBL" id="CAGI01000096">
    <property type="protein sequence ID" value="CCF48140.1"/>
    <property type="molecule type" value="Genomic_DNA"/>
</dbReference>
<dbReference type="AlphaFoldDB" id="I2FMJ7"/>
<name>I2FMJ7_USTHO</name>
<feature type="compositionally biased region" description="Basic and acidic residues" evidence="1">
    <location>
        <begin position="86"/>
        <end position="98"/>
    </location>
</feature>
<proteinExistence type="predicted"/>
<feature type="compositionally biased region" description="Basic and acidic residues" evidence="1">
    <location>
        <begin position="14"/>
        <end position="35"/>
    </location>
</feature>
<evidence type="ECO:0000313" key="2">
    <source>
        <dbReference type="EMBL" id="CCF48140.1"/>
    </source>
</evidence>
<protein>
    <submittedName>
        <fullName evidence="2">Uncharacterized protein</fullName>
    </submittedName>
</protein>
<feature type="region of interest" description="Disordered" evidence="1">
    <location>
        <begin position="1"/>
        <end position="35"/>
    </location>
</feature>
<dbReference type="HOGENOM" id="CLU_1826741_0_0_1"/>
<dbReference type="OrthoDB" id="10631128at2759"/>
<evidence type="ECO:0000256" key="1">
    <source>
        <dbReference type="SAM" id="MobiDB-lite"/>
    </source>
</evidence>